<name>A0AC34F2J5_9BILA</name>
<sequence length="960" mass="110025">MVLLVGCACENTSIAVYNSETKVEKTFYIEKIVYNNFDTIVKFFESLKKCIPQPINFLCIEMNYKYTSEYRKKFIETAQTFGIKNVKILGPRKSYFFTAIYELSFTPKTGDLLWIFRMQSNGLFMDSWVFDEMKKWKLHKEYVIEKNVETEKQYSTIEYLHKIKEKLKLNSNPSPFICCFGLEDISAKNISKIFPFKKLMFRSLSVWLISLLNYARFLSGEKDFSKYESEFILDRNIYVKFYEGENKTFSMPIKDEEKYEINLSVDINGIHTLNLKRCTSDQNDNNAKLLKNENLTNNFEMLSIINQSKSKYNIPIKILNYDSSLNAIGIDLGTTECCVAVIRKNGPDFVVLDPVTSLRTMPSYIAFDEKEPKCGQIVVDRMRHKAKYSIFDTKRIIGKRPAEITTDLLWPFKVINEQNKALIQHETAKGTDIKSPEEITAVLLSHIKKATETYQSKKISEVVITIPSEFTEAQQTATKNSVEYAGFETIHFIPEPIAAAFAYFSEMDIPNQSNILICDCGGGTVDICIAEIANDHLSVLSYNGDSYLGGRDFDKILFNHFNAILKHKFGIDVTANTKKYILKQKCQDIKHKLSVADEDWLDVSDFNYDRDDIIKITREEFEGMTSDILIRIKNVILQAIIKAKIEKQKINYVFQVGGGCRMPMIKKMLADIFPAANHQCNLYPDWVVAHGAALYAYFMKTKGSGNMSDSSAATSTVDSNSYKADSGTTETDREFPAHFKLIIENAKKKLNLDTKKFYNIAFVGLMKIGKGSLINAIRGISDEDKGAVPVGITETTHAIQSYEFSNFELGHVKLYDIPSSLTFIHNDVDYYQDKCLCAFDCLIILCEDFLSNEEIKIALQSLKFNQRVVFVRSRFDIAMANAKRSKRIAEINQHTIMDEIKKSAKSFSNELEKTGNKELKKVPIFFISSYSLRDLVQGHNPDYIFQEKLFLDFINSSKYK</sequence>
<evidence type="ECO:0000313" key="2">
    <source>
        <dbReference type="WBParaSite" id="ES5_v2.g11210.t1"/>
    </source>
</evidence>
<dbReference type="Proteomes" id="UP000887579">
    <property type="component" value="Unplaced"/>
</dbReference>
<reference evidence="2" key="1">
    <citation type="submission" date="2022-11" db="UniProtKB">
        <authorList>
            <consortium name="WormBaseParasite"/>
        </authorList>
    </citation>
    <scope>IDENTIFICATION</scope>
</reference>
<accession>A0AC34F2J5</accession>
<evidence type="ECO:0000313" key="1">
    <source>
        <dbReference type="Proteomes" id="UP000887579"/>
    </source>
</evidence>
<proteinExistence type="predicted"/>
<organism evidence="1 2">
    <name type="scientific">Panagrolaimus sp. ES5</name>
    <dbReference type="NCBI Taxonomy" id="591445"/>
    <lineage>
        <taxon>Eukaryota</taxon>
        <taxon>Metazoa</taxon>
        <taxon>Ecdysozoa</taxon>
        <taxon>Nematoda</taxon>
        <taxon>Chromadorea</taxon>
        <taxon>Rhabditida</taxon>
        <taxon>Tylenchina</taxon>
        <taxon>Panagrolaimomorpha</taxon>
        <taxon>Panagrolaimoidea</taxon>
        <taxon>Panagrolaimidae</taxon>
        <taxon>Panagrolaimus</taxon>
    </lineage>
</organism>
<dbReference type="WBParaSite" id="ES5_v2.g11210.t1">
    <property type="protein sequence ID" value="ES5_v2.g11210.t1"/>
    <property type="gene ID" value="ES5_v2.g11210"/>
</dbReference>
<protein>
    <submittedName>
        <fullName evidence="2">IRG-type G domain-containing protein</fullName>
    </submittedName>
</protein>